<dbReference type="Proteomes" id="UP000053911">
    <property type="component" value="Unassembled WGS sequence"/>
</dbReference>
<sequence>MVKTMKIVEINIKMPYEKRGKILKKILNEVRGKIKDIHFLPPTNQGISEIRMEVVEENVQKLLTKLKRIVKDEKVTFKILSEA</sequence>
<evidence type="ECO:0000313" key="1">
    <source>
        <dbReference type="EMBL" id="KUK17151.1"/>
    </source>
</evidence>
<protein>
    <submittedName>
        <fullName evidence="1">Uncharacterized protein</fullName>
    </submittedName>
</protein>
<reference evidence="2" key="1">
    <citation type="journal article" date="2015" name="MBio">
        <title>Genome-Resolved Metagenomic Analysis Reveals Roles for Candidate Phyla and Other Microbial Community Members in Biogeochemical Transformations in Oil Reservoirs.</title>
        <authorList>
            <person name="Hu P."/>
            <person name="Tom L."/>
            <person name="Singh A."/>
            <person name="Thomas B.C."/>
            <person name="Baker B.J."/>
            <person name="Piceno Y.M."/>
            <person name="Andersen G.L."/>
            <person name="Banfield J.F."/>
        </authorList>
    </citation>
    <scope>NUCLEOTIDE SEQUENCE [LARGE SCALE GENOMIC DNA]</scope>
</reference>
<accession>A0A117L167</accession>
<dbReference type="EMBL" id="LGFD01000034">
    <property type="protein sequence ID" value="KUK17151.1"/>
    <property type="molecule type" value="Genomic_DNA"/>
</dbReference>
<dbReference type="AlphaFoldDB" id="A0A117L167"/>
<organism evidence="1 2">
    <name type="scientific">Thermococcus sibiricus</name>
    <dbReference type="NCBI Taxonomy" id="172049"/>
    <lineage>
        <taxon>Archaea</taxon>
        <taxon>Methanobacteriati</taxon>
        <taxon>Methanobacteriota</taxon>
        <taxon>Thermococci</taxon>
        <taxon>Thermococcales</taxon>
        <taxon>Thermococcaceae</taxon>
        <taxon>Thermococcus</taxon>
    </lineage>
</organism>
<evidence type="ECO:0000313" key="2">
    <source>
        <dbReference type="Proteomes" id="UP000053911"/>
    </source>
</evidence>
<comment type="caution">
    <text evidence="1">The sequence shown here is derived from an EMBL/GenBank/DDBJ whole genome shotgun (WGS) entry which is preliminary data.</text>
</comment>
<name>A0A117L167_9EURY</name>
<gene>
    <name evidence="1" type="ORF">XD54_1572</name>
</gene>
<dbReference type="PATRIC" id="fig|172049.5.peg.1032"/>
<dbReference type="OMA" id="RDIHFFP"/>
<proteinExistence type="predicted"/>